<keyword evidence="2" id="KW-1185">Reference proteome</keyword>
<proteinExistence type="predicted"/>
<reference evidence="2" key="1">
    <citation type="submission" date="2016-03" db="EMBL/GenBank/DDBJ databases">
        <authorList>
            <person name="Guldener U."/>
        </authorList>
    </citation>
    <scope>NUCLEOTIDE SEQUENCE [LARGE SCALE GENOMIC DNA]</scope>
    <source>
        <strain evidence="2">04CH-RAC-A.6.1</strain>
    </source>
</reference>
<gene>
    <name evidence="1" type="ORF">RAG0_10734</name>
</gene>
<organism evidence="1 2">
    <name type="scientific">Rhynchosporium agropyri</name>
    <dbReference type="NCBI Taxonomy" id="914238"/>
    <lineage>
        <taxon>Eukaryota</taxon>
        <taxon>Fungi</taxon>
        <taxon>Dikarya</taxon>
        <taxon>Ascomycota</taxon>
        <taxon>Pezizomycotina</taxon>
        <taxon>Leotiomycetes</taxon>
        <taxon>Helotiales</taxon>
        <taxon>Ploettnerulaceae</taxon>
        <taxon>Rhynchosporium</taxon>
    </lineage>
</organism>
<dbReference type="EMBL" id="FJUX01000067">
    <property type="protein sequence ID" value="CZT04188.1"/>
    <property type="molecule type" value="Genomic_DNA"/>
</dbReference>
<dbReference type="AlphaFoldDB" id="A0A1E1L3N3"/>
<sequence>MSFDTWVIAMLGLKNLEAFKGARLIYKSDSLARLIQSHVKDLVSLKNANLKFRWYSQAIAVRTSYIKHAREHMADVRSI</sequence>
<name>A0A1E1L3N3_9HELO</name>
<accession>A0A1E1L3N3</accession>
<evidence type="ECO:0000313" key="1">
    <source>
        <dbReference type="EMBL" id="CZT04188.1"/>
    </source>
</evidence>
<dbReference type="Proteomes" id="UP000178912">
    <property type="component" value="Unassembled WGS sequence"/>
</dbReference>
<evidence type="ECO:0000313" key="2">
    <source>
        <dbReference type="Proteomes" id="UP000178912"/>
    </source>
</evidence>
<protein>
    <submittedName>
        <fullName evidence="1">Uncharacterized protein</fullName>
    </submittedName>
</protein>